<reference evidence="4 5" key="1">
    <citation type="submission" date="2015-01" db="EMBL/GenBank/DDBJ databases">
        <authorList>
            <person name="Xiang T."/>
            <person name="Song Y."/>
            <person name="Huang L."/>
            <person name="Wang B."/>
            <person name="Wu P."/>
        </authorList>
    </citation>
    <scope>NUCLEOTIDE SEQUENCE [LARGE SCALE GENOMIC DNA]</scope>
    <source>
        <strain evidence="4 5">CcD38</strain>
    </source>
</reference>
<dbReference type="InterPro" id="IPR025161">
    <property type="entry name" value="IS402-like_dom"/>
</dbReference>
<keyword evidence="1" id="KW-0812">Transmembrane</keyword>
<dbReference type="NCBIfam" id="NF033580">
    <property type="entry name" value="transpos_IS5_3"/>
    <property type="match status" value="1"/>
</dbReference>
<accession>A0A0B7I1U2</accession>
<dbReference type="Proteomes" id="UP000045051">
    <property type="component" value="Unassembled WGS sequence"/>
</dbReference>
<protein>
    <submittedName>
        <fullName evidence="4">Transposase</fullName>
    </submittedName>
</protein>
<keyword evidence="1" id="KW-0472">Membrane</keyword>
<dbReference type="Pfam" id="PF13340">
    <property type="entry name" value="DUF4096"/>
    <property type="match status" value="1"/>
</dbReference>
<dbReference type="PANTHER" id="PTHR30007">
    <property type="entry name" value="PHP DOMAIN PROTEIN"/>
    <property type="match status" value="1"/>
</dbReference>
<organism evidence="4 5">
    <name type="scientific">Capnocytophaga canis</name>
    <dbReference type="NCBI Taxonomy" id="1848903"/>
    <lineage>
        <taxon>Bacteria</taxon>
        <taxon>Pseudomonadati</taxon>
        <taxon>Bacteroidota</taxon>
        <taxon>Flavobacteriia</taxon>
        <taxon>Flavobacteriales</taxon>
        <taxon>Flavobacteriaceae</taxon>
        <taxon>Capnocytophaga</taxon>
    </lineage>
</organism>
<proteinExistence type="predicted"/>
<sequence length="264" mass="31254">MGKDTIKKWILPYLSTGKRGFKTKFDLSLIFLLIIKRLKTGCQWRELPVEMYFKDQKISYQTVYYYFNKWSKNGDFQRIWLNLLLHNKRKLDMSCVQLDGSHTRCRMGGQSVGYQARKKSKTTNSIFLCDNLGQILAMGSPKSGNHHDLNDIESVLKEILRLLKEAKIEHKGLFLNADSGFDSRDLRRFLEKKEIIANIKQNPRNGQDEDVYFDEKLYKNRFKIERTFAWLDGFKGLVMRYETLNTTWVAMLYLGFIMRFIRKV</sequence>
<gene>
    <name evidence="4" type="ORF">CCAND38_260032</name>
</gene>
<evidence type="ECO:0000313" key="5">
    <source>
        <dbReference type="Proteomes" id="UP000045051"/>
    </source>
</evidence>
<dbReference type="RefSeq" id="WP_042344067.1">
    <property type="nucleotide sequence ID" value="NZ_CDOI01000136.1"/>
</dbReference>
<dbReference type="GO" id="GO:0003677">
    <property type="term" value="F:DNA binding"/>
    <property type="evidence" value="ECO:0007669"/>
    <property type="project" value="InterPro"/>
</dbReference>
<keyword evidence="5" id="KW-1185">Reference proteome</keyword>
<evidence type="ECO:0000313" key="4">
    <source>
        <dbReference type="EMBL" id="CEN45655.1"/>
    </source>
</evidence>
<dbReference type="InterPro" id="IPR002559">
    <property type="entry name" value="Transposase_11"/>
</dbReference>
<keyword evidence="1" id="KW-1133">Transmembrane helix</keyword>
<dbReference type="EMBL" id="CDOI01000136">
    <property type="protein sequence ID" value="CEN45655.1"/>
    <property type="molecule type" value="Genomic_DNA"/>
</dbReference>
<name>A0A0B7I1U2_9FLAO</name>
<evidence type="ECO:0000259" key="3">
    <source>
        <dbReference type="Pfam" id="PF13340"/>
    </source>
</evidence>
<dbReference type="GO" id="GO:0004803">
    <property type="term" value="F:transposase activity"/>
    <property type="evidence" value="ECO:0007669"/>
    <property type="project" value="InterPro"/>
</dbReference>
<evidence type="ECO:0000259" key="2">
    <source>
        <dbReference type="Pfam" id="PF01609"/>
    </source>
</evidence>
<dbReference type="GO" id="GO:0006313">
    <property type="term" value="P:DNA transposition"/>
    <property type="evidence" value="ECO:0007669"/>
    <property type="project" value="InterPro"/>
</dbReference>
<evidence type="ECO:0000256" key="1">
    <source>
        <dbReference type="SAM" id="Phobius"/>
    </source>
</evidence>
<dbReference type="AlphaFoldDB" id="A0A0B7I1U2"/>
<feature type="domain" description="Insertion element IS402-like" evidence="3">
    <location>
        <begin position="10"/>
        <end position="80"/>
    </location>
</feature>
<dbReference type="Pfam" id="PF01609">
    <property type="entry name" value="DDE_Tnp_1"/>
    <property type="match status" value="1"/>
</dbReference>
<dbReference type="PANTHER" id="PTHR30007:SF0">
    <property type="entry name" value="TRANSPOSASE"/>
    <property type="match status" value="1"/>
</dbReference>
<feature type="domain" description="Transposase IS4-like" evidence="2">
    <location>
        <begin position="95"/>
        <end position="254"/>
    </location>
</feature>
<feature type="transmembrane region" description="Helical" evidence="1">
    <location>
        <begin position="243"/>
        <end position="261"/>
    </location>
</feature>